<keyword evidence="3" id="KW-1185">Reference proteome</keyword>
<evidence type="ECO:0000313" key="2">
    <source>
        <dbReference type="EMBL" id="USS44645.1"/>
    </source>
</evidence>
<sequence>MTTTNESSTDNRFYRETTTRPADGGPAFPSGLTAKEVKFANGRVEGAYVSEFASSATGLSLRDYFAAKALIGLIAEPFIEGSGSTVSHLAKGLPLDKPGDLFARASYLLADAMLKARG</sequence>
<dbReference type="RefSeq" id="WP_052231197.1">
    <property type="nucleotide sequence ID" value="NZ_CP033657.1"/>
</dbReference>
<proteinExistence type="predicted"/>
<feature type="compositionally biased region" description="Polar residues" evidence="1">
    <location>
        <begin position="1"/>
        <end position="11"/>
    </location>
</feature>
<evidence type="ECO:0000313" key="3">
    <source>
        <dbReference type="Proteomes" id="UP001056386"/>
    </source>
</evidence>
<accession>A0ABY5BCA6</accession>
<name>A0ABY5BCA6_BURGL</name>
<dbReference type="EMBL" id="CP099587">
    <property type="protein sequence ID" value="USS44645.1"/>
    <property type="molecule type" value="Genomic_DNA"/>
</dbReference>
<feature type="region of interest" description="Disordered" evidence="1">
    <location>
        <begin position="1"/>
        <end position="27"/>
    </location>
</feature>
<organism evidence="2 3">
    <name type="scientific">Burkholderia glumae</name>
    <name type="common">Pseudomonas glumae</name>
    <dbReference type="NCBI Taxonomy" id="337"/>
    <lineage>
        <taxon>Bacteria</taxon>
        <taxon>Pseudomonadati</taxon>
        <taxon>Pseudomonadota</taxon>
        <taxon>Betaproteobacteria</taxon>
        <taxon>Burkholderiales</taxon>
        <taxon>Burkholderiaceae</taxon>
        <taxon>Burkholderia</taxon>
    </lineage>
</organism>
<dbReference type="Proteomes" id="UP001056386">
    <property type="component" value="Chromosome 1"/>
</dbReference>
<gene>
    <name evidence="2" type="ORF">NFI99_23750</name>
</gene>
<reference evidence="2" key="1">
    <citation type="submission" date="2022-06" db="EMBL/GenBank/DDBJ databases">
        <title>Draft genome sequence of Burkholderia glumae strain GR20004 isolated from rice panicle showing bacterial panicle blight.</title>
        <authorList>
            <person name="Choi S.Y."/>
            <person name="Lee Y.H."/>
        </authorList>
    </citation>
    <scope>NUCLEOTIDE SEQUENCE</scope>
    <source>
        <strain evidence="2">GR20004</strain>
    </source>
</reference>
<protein>
    <submittedName>
        <fullName evidence="2">Uncharacterized protein</fullName>
    </submittedName>
</protein>
<evidence type="ECO:0000256" key="1">
    <source>
        <dbReference type="SAM" id="MobiDB-lite"/>
    </source>
</evidence>